<evidence type="ECO:0000313" key="2">
    <source>
        <dbReference type="EMBL" id="PFB09179.1"/>
    </source>
</evidence>
<protein>
    <submittedName>
        <fullName evidence="2">Uncharacterized protein</fullName>
    </submittedName>
</protein>
<feature type="coiled-coil region" evidence="1">
    <location>
        <begin position="40"/>
        <end position="67"/>
    </location>
</feature>
<evidence type="ECO:0000313" key="3">
    <source>
        <dbReference type="Proteomes" id="UP000220397"/>
    </source>
</evidence>
<comment type="caution">
    <text evidence="2">The sequence shown here is derived from an EMBL/GenBank/DDBJ whole genome shotgun (WGS) entry which is preliminary data.</text>
</comment>
<dbReference type="EMBL" id="NTUS01000013">
    <property type="protein sequence ID" value="PFB09179.1"/>
    <property type="molecule type" value="Genomic_DNA"/>
</dbReference>
<accession>A0A9X6Z5V3</accession>
<keyword evidence="1" id="KW-0175">Coiled coil</keyword>
<dbReference type="RefSeq" id="WP_098368667.1">
    <property type="nucleotide sequence ID" value="NZ_JARSYC010000071.1"/>
</dbReference>
<organism evidence="2 3">
    <name type="scientific">Bacillus thuringiensis</name>
    <dbReference type="NCBI Taxonomy" id="1428"/>
    <lineage>
        <taxon>Bacteria</taxon>
        <taxon>Bacillati</taxon>
        <taxon>Bacillota</taxon>
        <taxon>Bacilli</taxon>
        <taxon>Bacillales</taxon>
        <taxon>Bacillaceae</taxon>
        <taxon>Bacillus</taxon>
        <taxon>Bacillus cereus group</taxon>
    </lineage>
</organism>
<proteinExistence type="predicted"/>
<dbReference type="Proteomes" id="UP000220397">
    <property type="component" value="Unassembled WGS sequence"/>
</dbReference>
<sequence length="71" mass="8656">MRVDKTFSELWNLYLRENLNTELMNVEEYEEYEKEVKDTSLMAINTIKKLQQKIRELELENNQLKGLNRFS</sequence>
<dbReference type="AlphaFoldDB" id="A0A9X6Z5V3"/>
<gene>
    <name evidence="2" type="ORF">CN398_06140</name>
</gene>
<name>A0A9X6Z5V3_BACTU</name>
<reference evidence="2 3" key="1">
    <citation type="submission" date="2017-09" db="EMBL/GenBank/DDBJ databases">
        <title>Large-scale bioinformatics analysis of Bacillus genomes uncovers conserved roles of natural products in bacterial physiology.</title>
        <authorList>
            <consortium name="Agbiome Team Llc"/>
            <person name="Bleich R.M."/>
            <person name="Kirk G.J."/>
            <person name="Santa Maria K.C."/>
            <person name="Allen S.E."/>
            <person name="Farag S."/>
            <person name="Shank E.A."/>
            <person name="Bowers A."/>
        </authorList>
    </citation>
    <scope>NUCLEOTIDE SEQUENCE [LARGE SCALE GENOMIC DNA]</scope>
    <source>
        <strain evidence="2 3">AFS015413</strain>
    </source>
</reference>
<evidence type="ECO:0000256" key="1">
    <source>
        <dbReference type="SAM" id="Coils"/>
    </source>
</evidence>